<keyword evidence="2" id="KW-1185">Reference proteome</keyword>
<sequence length="29" mass="3397">MVASDQGWKRSVKGEYFTNLDLDRTTNTY</sequence>
<gene>
    <name evidence="1" type="ORF">TGAM01_v203057</name>
</gene>
<accession>A0A2P4ZUG6</accession>
<evidence type="ECO:0000313" key="2">
    <source>
        <dbReference type="Proteomes" id="UP000054821"/>
    </source>
</evidence>
<dbReference type="GeneID" id="36347436"/>
<comment type="caution">
    <text evidence="1">The sequence shown here is derived from an EMBL/GenBank/DDBJ whole genome shotgun (WGS) entry which is preliminary data.</text>
</comment>
<name>A0A2P4ZUG6_9HYPO</name>
<proteinExistence type="predicted"/>
<dbReference type="AlphaFoldDB" id="A0A2P4ZUG6"/>
<dbReference type="Proteomes" id="UP000054821">
    <property type="component" value="Unassembled WGS sequence"/>
</dbReference>
<dbReference type="EMBL" id="JPDN02000008">
    <property type="protein sequence ID" value="PON27920.1"/>
    <property type="molecule type" value="Genomic_DNA"/>
</dbReference>
<reference evidence="1 2" key="1">
    <citation type="journal article" date="2016" name="Genome Announc.">
        <title>Draft Whole-Genome Sequence of Trichoderma gamsii T6085, a Promising Biocontrol Agent of Fusarium Head Blight on Wheat.</title>
        <authorList>
            <person name="Baroncelli R."/>
            <person name="Zapparata A."/>
            <person name="Piaggeschi G."/>
            <person name="Sarrocco S."/>
            <person name="Vannacci G."/>
        </authorList>
    </citation>
    <scope>NUCLEOTIDE SEQUENCE [LARGE SCALE GENOMIC DNA]</scope>
    <source>
        <strain evidence="1 2">T6085</strain>
    </source>
</reference>
<evidence type="ECO:0000313" key="1">
    <source>
        <dbReference type="EMBL" id="PON27920.1"/>
    </source>
</evidence>
<protein>
    <submittedName>
        <fullName evidence="1">Uncharacterized protein</fullName>
    </submittedName>
</protein>
<dbReference type="RefSeq" id="XP_024406099.1">
    <property type="nucleotide sequence ID" value="XM_024549121.1"/>
</dbReference>
<organism evidence="1 2">
    <name type="scientific">Trichoderma gamsii</name>
    <dbReference type="NCBI Taxonomy" id="398673"/>
    <lineage>
        <taxon>Eukaryota</taxon>
        <taxon>Fungi</taxon>
        <taxon>Dikarya</taxon>
        <taxon>Ascomycota</taxon>
        <taxon>Pezizomycotina</taxon>
        <taxon>Sordariomycetes</taxon>
        <taxon>Hypocreomycetidae</taxon>
        <taxon>Hypocreales</taxon>
        <taxon>Hypocreaceae</taxon>
        <taxon>Trichoderma</taxon>
    </lineage>
</organism>